<accession>A0A1V5ZLN1</accession>
<name>A0A1V5ZLN1_9BACT</name>
<sequence length="203" mass="23765">MLRDYADEYIQNLCRNKIVADIGCMGSTVDVIGKVHLKNTRFAKEAYGIDINKEFIKIALAKGLKNILYGDVSKSEFINDFGDRKNYFDIVLATEIIEHVDNLGIFLDNIYFLLKKTGIVFLTTPNMICPKWTYVMKKTKDLRVHDEHVCWFDKNTITVLLKRHNFKIKEFFYLEPCGKHERFNEQNQDWMAKKIAVLAEKNI</sequence>
<dbReference type="GO" id="GO:0032259">
    <property type="term" value="P:methylation"/>
    <property type="evidence" value="ECO:0007669"/>
    <property type="project" value="UniProtKB-KW"/>
</dbReference>
<dbReference type="AlphaFoldDB" id="A0A1V5ZLN1"/>
<evidence type="ECO:0000313" key="1">
    <source>
        <dbReference type="EMBL" id="OQB41119.1"/>
    </source>
</evidence>
<comment type="caution">
    <text evidence="1">The sequence shown here is derived from an EMBL/GenBank/DDBJ whole genome shotgun (WGS) entry which is preliminary data.</text>
</comment>
<organism evidence="1">
    <name type="scientific">candidate division CPR1 bacterium ADurb.Bin160</name>
    <dbReference type="NCBI Taxonomy" id="1852826"/>
    <lineage>
        <taxon>Bacteria</taxon>
        <taxon>candidate division CPR1</taxon>
    </lineage>
</organism>
<keyword evidence="1" id="KW-0489">Methyltransferase</keyword>
<proteinExistence type="predicted"/>
<keyword evidence="1" id="KW-0830">Ubiquinone</keyword>
<dbReference type="Proteomes" id="UP000485621">
    <property type="component" value="Unassembled WGS sequence"/>
</dbReference>
<protein>
    <submittedName>
        <fullName evidence="1">Bifunctional 3-demethylubiquinone-9 3-methyltransferase/ 2-octaprenyl-6-hydroxy phenol methylase</fullName>
    </submittedName>
</protein>
<dbReference type="Pfam" id="PF13489">
    <property type="entry name" value="Methyltransf_23"/>
    <property type="match status" value="1"/>
</dbReference>
<reference evidence="1" key="1">
    <citation type="submission" date="2017-02" db="EMBL/GenBank/DDBJ databases">
        <title>Delving into the versatile metabolic prowess of the omnipresent phylum Bacteroidetes.</title>
        <authorList>
            <person name="Nobu M.K."/>
            <person name="Mei R."/>
            <person name="Narihiro T."/>
            <person name="Kuroda K."/>
            <person name="Liu W.-T."/>
        </authorList>
    </citation>
    <scope>NUCLEOTIDE SEQUENCE</scope>
    <source>
        <strain evidence="1">ADurb.Bin160</strain>
    </source>
</reference>
<dbReference type="SUPFAM" id="SSF53335">
    <property type="entry name" value="S-adenosyl-L-methionine-dependent methyltransferases"/>
    <property type="match status" value="1"/>
</dbReference>
<dbReference type="InterPro" id="IPR029063">
    <property type="entry name" value="SAM-dependent_MTases_sf"/>
</dbReference>
<dbReference type="Gene3D" id="3.40.50.150">
    <property type="entry name" value="Vaccinia Virus protein VP39"/>
    <property type="match status" value="1"/>
</dbReference>
<dbReference type="EMBL" id="MWDB01000023">
    <property type="protein sequence ID" value="OQB41119.1"/>
    <property type="molecule type" value="Genomic_DNA"/>
</dbReference>
<dbReference type="CDD" id="cd02440">
    <property type="entry name" value="AdoMet_MTases"/>
    <property type="match status" value="1"/>
</dbReference>
<keyword evidence="1" id="KW-0808">Transferase</keyword>
<gene>
    <name evidence="1" type="ORF">BWY04_01005</name>
</gene>
<dbReference type="GO" id="GO:0008168">
    <property type="term" value="F:methyltransferase activity"/>
    <property type="evidence" value="ECO:0007669"/>
    <property type="project" value="UniProtKB-KW"/>
</dbReference>